<reference evidence="2" key="1">
    <citation type="submission" date="2016-05" db="EMBL/GenBank/DDBJ databases">
        <authorList>
            <person name="Lavstsen T."/>
            <person name="Jespersen J.S."/>
        </authorList>
    </citation>
    <scope>NUCLEOTIDE SEQUENCE</scope>
    <source>
        <tissue evidence="2">Brain</tissue>
    </source>
</reference>
<dbReference type="AlphaFoldDB" id="A0A1A8PJ70"/>
<gene>
    <name evidence="2" type="primary">PPEF2</name>
</gene>
<organism evidence="2">
    <name type="scientific">Nothobranchius pienaari</name>
    <dbReference type="NCBI Taxonomy" id="704102"/>
    <lineage>
        <taxon>Eukaryota</taxon>
        <taxon>Metazoa</taxon>
        <taxon>Chordata</taxon>
        <taxon>Craniata</taxon>
        <taxon>Vertebrata</taxon>
        <taxon>Euteleostomi</taxon>
        <taxon>Actinopterygii</taxon>
        <taxon>Neopterygii</taxon>
        <taxon>Teleostei</taxon>
        <taxon>Neoteleostei</taxon>
        <taxon>Acanthomorphata</taxon>
        <taxon>Ovalentaria</taxon>
        <taxon>Atherinomorphae</taxon>
        <taxon>Cyprinodontiformes</taxon>
        <taxon>Nothobranchiidae</taxon>
        <taxon>Nothobranchius</taxon>
    </lineage>
</organism>
<evidence type="ECO:0000313" key="2">
    <source>
        <dbReference type="EMBL" id="SBR81288.1"/>
    </source>
</evidence>
<dbReference type="EMBL" id="HAEG01008224">
    <property type="protein sequence ID" value="SBR81288.1"/>
    <property type="molecule type" value="Transcribed_RNA"/>
</dbReference>
<name>A0A1A8PJ70_9TELE</name>
<feature type="non-terminal residue" evidence="2">
    <location>
        <position position="166"/>
    </location>
</feature>
<proteinExistence type="predicted"/>
<feature type="non-terminal residue" evidence="2">
    <location>
        <position position="1"/>
    </location>
</feature>
<protein>
    <submittedName>
        <fullName evidence="2">Protein phosphatase, EF-hand calcium binding domain 2</fullName>
    </submittedName>
</protein>
<reference evidence="2" key="2">
    <citation type="submission" date="2016-06" db="EMBL/GenBank/DDBJ databases">
        <title>The genome of a short-lived fish provides insights into sex chromosome evolution and the genetic control of aging.</title>
        <authorList>
            <person name="Reichwald K."/>
            <person name="Felder M."/>
            <person name="Petzold A."/>
            <person name="Koch P."/>
            <person name="Groth M."/>
            <person name="Platzer M."/>
        </authorList>
    </citation>
    <scope>NUCLEOTIDE SEQUENCE</scope>
    <source>
        <tissue evidence="2">Brain</tissue>
    </source>
</reference>
<feature type="region of interest" description="Disordered" evidence="1">
    <location>
        <begin position="1"/>
        <end position="26"/>
    </location>
</feature>
<evidence type="ECO:0000256" key="1">
    <source>
        <dbReference type="SAM" id="MobiDB-lite"/>
    </source>
</evidence>
<sequence length="166" mass="17707">GAGGLLGTSSDLSSDGGAGGRPIGGLQKQESRWTAVRWVFNQFGASITEHTGVEVNEPVKQRFLSFVTFLLTRLSLSSSCTRVTLSSCSWRHGSCSACCQTSTASPHLESSLTSDLSVPCSPLRTASRLWRSPTCSTETLWTEAKTPSRSSSSCFPSCSFIRVTST</sequence>
<accession>A0A1A8PJ70</accession>